<feature type="compositionally biased region" description="Polar residues" evidence="1">
    <location>
        <begin position="204"/>
        <end position="214"/>
    </location>
</feature>
<dbReference type="Proteomes" id="UP000321907">
    <property type="component" value="Unassembled WGS sequence"/>
</dbReference>
<accession>A0A5C7F3N6</accession>
<keyword evidence="3" id="KW-1185">Reference proteome</keyword>
<evidence type="ECO:0000256" key="1">
    <source>
        <dbReference type="SAM" id="MobiDB-lite"/>
    </source>
</evidence>
<feature type="compositionally biased region" description="Basic residues" evidence="1">
    <location>
        <begin position="215"/>
        <end position="224"/>
    </location>
</feature>
<dbReference type="EMBL" id="VOXD01000048">
    <property type="protein sequence ID" value="TXF85242.1"/>
    <property type="molecule type" value="Genomic_DNA"/>
</dbReference>
<protein>
    <submittedName>
        <fullName evidence="2">Uncharacterized protein</fullName>
    </submittedName>
</protein>
<comment type="caution">
    <text evidence="2">The sequence shown here is derived from an EMBL/GenBank/DDBJ whole genome shotgun (WGS) entry which is preliminary data.</text>
</comment>
<gene>
    <name evidence="2" type="ORF">FUA23_20790</name>
</gene>
<evidence type="ECO:0000313" key="2">
    <source>
        <dbReference type="EMBL" id="TXF85242.1"/>
    </source>
</evidence>
<organism evidence="2 3">
    <name type="scientific">Neolewinella aurantiaca</name>
    <dbReference type="NCBI Taxonomy" id="2602767"/>
    <lineage>
        <taxon>Bacteria</taxon>
        <taxon>Pseudomonadati</taxon>
        <taxon>Bacteroidota</taxon>
        <taxon>Saprospiria</taxon>
        <taxon>Saprospirales</taxon>
        <taxon>Lewinellaceae</taxon>
        <taxon>Neolewinella</taxon>
    </lineage>
</organism>
<feature type="region of interest" description="Disordered" evidence="1">
    <location>
        <begin position="177"/>
        <end position="231"/>
    </location>
</feature>
<sequence>MKEIHAHIDELVRDHLNDLPLAAPDSKGWDALERELDAPEDLHLRNALTGLAANASAIGWQALENKLDTRKPEDVSLAGKLDNLQPAVSPGSWEILASRLDQENDKAVDAIVSEGLARTTPSVSSGWAALAARLELIGWRRSTIAAWKVTEGSLLLCLILLFFRFAPEFRHQQEPFADLDNGFPMPMMASASEQSDERADNSLPAGNSTPSVHQPKSKTTKTLRPKSSSVRPLVSNQGAQALAGDGAQVPGAVAEETPELYSPESIAALDIDPLTSRMYMPSPVLQLAEVDNSVPAYCYINGFVSPLDVNQVVTPGHIAGEYDISSERRFTTGYTIGGLLDFNKGRNTLQIGVIYSRRSYLPASLKWKYQDYFTPRNPVEGYSQFVYHAIEFPFNYKFTLKETTNWRISARAGMSLSVIAKPEIRDQEEVVAKLEVFEDGVAEDGYGTGSSFLPTPGSRPQPSTQSDFSSESELKDPPKGWFEGGSILANSSFYLGGGVIVERIMNPRWSVYVSPSFGRVIYLRDEDGIGPYRDRIHLGSLRMGSRYRFGGKKNK</sequence>
<evidence type="ECO:0000313" key="3">
    <source>
        <dbReference type="Proteomes" id="UP000321907"/>
    </source>
</evidence>
<feature type="region of interest" description="Disordered" evidence="1">
    <location>
        <begin position="448"/>
        <end position="477"/>
    </location>
</feature>
<dbReference type="AlphaFoldDB" id="A0A5C7F3N6"/>
<feature type="compositionally biased region" description="Polar residues" evidence="1">
    <location>
        <begin position="449"/>
        <end position="471"/>
    </location>
</feature>
<name>A0A5C7F3N6_9BACT</name>
<dbReference type="RefSeq" id="WP_147932707.1">
    <property type="nucleotide sequence ID" value="NZ_VOXD01000048.1"/>
</dbReference>
<reference evidence="2 3" key="1">
    <citation type="submission" date="2019-08" db="EMBL/GenBank/DDBJ databases">
        <title>Lewinella sp. strain SSH13 Genome sequencing and assembly.</title>
        <authorList>
            <person name="Kim I."/>
        </authorList>
    </citation>
    <scope>NUCLEOTIDE SEQUENCE [LARGE SCALE GENOMIC DNA]</scope>
    <source>
        <strain evidence="2 3">SSH13</strain>
    </source>
</reference>
<proteinExistence type="predicted"/>
<dbReference type="OrthoDB" id="1494931at2"/>